<sequence>MLFGCLGYIKAQHSVRIDATVHPDLRTVKVSQQIEYTNTLEQPLEQIRLLNWIAAYRNEVTSLAKRKIEDREKALYFAGGEKLGYLSELLVEGTPLEIDLNEERLDIPLQTSLSPGARTTLSLSYTLTLPSAEFTGYGYTEHGAHLKYFFLTPDAFFSPEERAATDNYSRTYKDTEETQSGGAAWDITLELPAGFVAESNLVRSGERFQGLLREDPEIIIGHGPFTTLSVETGKGPTDVVFSYPLPTEELSTLSMLAPIHLNFVANRLGLYSPKLLISEKFRKKEEFFGNDDIKFWKFKFQMFSDSEKTDMDYFSILSKKVINQGLITEKAPNHWLKNGLKTYLEMQYLKTYYPKAGLIGDLPQQASIFGIRPLKYLTVSRLKLTERYGLAYQYIMNQNLDQKIATPFPVLSNFNDMAISHFQMGSLFNYIAEKMGPETFELYVRSYLKDHSLEKIDAGDFLDRLSIASQYSSDFLQTHLFEENRLNFNLKKYRKTDEGYLVKIFKNTEYGIPLKITSEDSEGKTSAFWYDTHDGRHSGEYLIPKEDVRKIQLNDGYLFPESNYRDNYLYTKGLFSNTKKIRLKLLKDIPDPEYNEIYISPKLNFNAYDKVQLGMTLQNKSLFEQNFLYSISPYYSTGPGKFTGSASASYAFRPVDAFFRTLQIGASGSTFHYDKDLTYKKLSLSSSLNFSKVLRSEINRSLYFSYSHFEKDLTPEMVQNNEYDKYGLWNLGYGYVDSKMIHEISFGANYQMMHDFQKLSVEGSYRYEYAENKKIALRLFAGTFFKNNTRNDLFDFGVSRVSNYAFSYNLLGQSATEGILSQQYVPAEGGFKSHVGSSVDKWIVSTNLDAHVWKMFNIYADAGVFQNRDTRAAFIWDSGVKLKLIPDFLEIYFPVQSSLGFEPSLDDYSKRIRYTLNLNFGALINHFRRGWF</sequence>
<dbReference type="AlphaFoldDB" id="A0A930YV76"/>
<keyword evidence="1" id="KW-0378">Hydrolase</keyword>
<evidence type="ECO:0000313" key="1">
    <source>
        <dbReference type="EMBL" id="MBF5026984.1"/>
    </source>
</evidence>
<dbReference type="InterPro" id="IPR027268">
    <property type="entry name" value="Peptidase_M4/M1_CTD_sf"/>
</dbReference>
<keyword evidence="1" id="KW-0645">Protease</keyword>
<dbReference type="Proteomes" id="UP000694480">
    <property type="component" value="Unassembled WGS sequence"/>
</dbReference>
<gene>
    <name evidence="1" type="ORF">IC612_04125</name>
</gene>
<protein>
    <submittedName>
        <fullName evidence="1">Aminopeptidase</fullName>
    </submittedName>
</protein>
<dbReference type="EMBL" id="JADKYY010000004">
    <property type="protein sequence ID" value="MBF5026984.1"/>
    <property type="molecule type" value="Genomic_DNA"/>
</dbReference>
<keyword evidence="2" id="KW-1185">Reference proteome</keyword>
<evidence type="ECO:0000313" key="2">
    <source>
        <dbReference type="Proteomes" id="UP000694480"/>
    </source>
</evidence>
<reference evidence="1" key="1">
    <citation type="submission" date="2020-11" db="EMBL/GenBank/DDBJ databases">
        <title>Genome seq and assembly of Planobacterium sp.</title>
        <authorList>
            <person name="Chhetri G."/>
        </authorList>
    </citation>
    <scope>NUCLEOTIDE SEQUENCE</scope>
    <source>
        <strain evidence="1">GCR5</strain>
    </source>
</reference>
<organism evidence="1 2">
    <name type="scientific">Planobacterium oryzisoli</name>
    <dbReference type="NCBI Taxonomy" id="2771435"/>
    <lineage>
        <taxon>Bacteria</taxon>
        <taxon>Pseudomonadati</taxon>
        <taxon>Bacteroidota</taxon>
        <taxon>Flavobacteriia</taxon>
        <taxon>Flavobacteriales</taxon>
        <taxon>Weeksellaceae</taxon>
        <taxon>Chryseobacterium group</taxon>
        <taxon>Chryseobacterium</taxon>
    </lineage>
</organism>
<accession>A0A930YV76</accession>
<dbReference type="Gene3D" id="1.10.390.10">
    <property type="entry name" value="Neutral Protease Domain 2"/>
    <property type="match status" value="1"/>
</dbReference>
<comment type="caution">
    <text evidence="1">The sequence shown here is derived from an EMBL/GenBank/DDBJ whole genome shotgun (WGS) entry which is preliminary data.</text>
</comment>
<name>A0A930YV76_9FLAO</name>
<keyword evidence="1" id="KW-0031">Aminopeptidase</keyword>
<proteinExistence type="predicted"/>
<dbReference type="GO" id="GO:0004177">
    <property type="term" value="F:aminopeptidase activity"/>
    <property type="evidence" value="ECO:0007669"/>
    <property type="project" value="UniProtKB-KW"/>
</dbReference>